<dbReference type="EMBL" id="FPAQ01000039">
    <property type="protein sequence ID" value="SFT96425.1"/>
    <property type="molecule type" value="Genomic_DNA"/>
</dbReference>
<dbReference type="AlphaFoldDB" id="A0A1I7CAG9"/>
<dbReference type="InterPro" id="IPR034154">
    <property type="entry name" value="TOPRIM_DnaG/twinkle"/>
</dbReference>
<sequence>MNPSLRQDILARLQRDYRAEERGPYLQKVQCPDCGKREAYIATEAPWMLKCGRENNCGSQIHMKELFPEFFASWSERYAPRADQAPHEKPTSTTPVADGYLRDGRGFELSRIQGWYTQESYWRQDVGGTATVRFPLPSGAYWERLLDNPERFGKQKANFVGRYKGQWWCPPVFTPTDLANEDEVWIVEGIFDAIALYHHGIAAASAMSCSNYPAEALKALVDAAHQAGTCRPTLVWALDSNSAGQKATRKWVERARAEGWECQAAQIPGGGRFDWNDAHQRIELTEQHLARYRYHGDLLLAPSAMAKALIIFKRTERREFWFEYKRQVWWWKLDMDAFDRAVRAEGEDGGDQQSLNPAIRDAALEQAGSVKRICTCFPTALYYQANLVTDESWYYYRVEFPDGRAPVKNTFSGGQLASASEYKKRLLGVAPGAVWTGTSQQLDTLLQDQIGNIKTVETIDFIGYSKEHGAYVFGELAVAGGKLVRINAEDYFELGPRKHLKTLSQSVTLHLNPDRKAYHTGWTTQLLGAFGTKGLVALAFWLGSLLAEQLRAEMGSFPFLEIVGEAGAGKSTLIEFLWKLVGRRDYEGFDPSKATMPARSRNFAQVSNLPVVLIESDREQEGGAKQKQFDWDELKTAFNGRSIRARGVKNSGNDTYEPPFRGSIVISQNAPVQAGEAIQTRICHLHFTREGQTHQTKELAEALEKTELENVSQFALEVAQREAPLLELIKARAKPYANRLAEDPDIKVLRIAKCHGQLMALVDCLGPEGLGLFDAQTIDMAAGHVWQMARDRQQAINADHPLVQEFWEAFEYLEGLRDEPVLNHYGYGSNEVAINLKDFERACAEHKLRVPEIRELKRYLKASKSRKFLEANRTVRSRIRLNGASVKCWVFQQSSP</sequence>
<protein>
    <submittedName>
        <fullName evidence="1">Toprim-like</fullName>
    </submittedName>
</protein>
<dbReference type="CDD" id="cd01029">
    <property type="entry name" value="TOPRIM_primases"/>
    <property type="match status" value="1"/>
</dbReference>
<dbReference type="Proteomes" id="UP000199594">
    <property type="component" value="Unassembled WGS sequence"/>
</dbReference>
<name>A0A1I7CAG9_9GAMM</name>
<reference evidence="1 2" key="1">
    <citation type="submission" date="2016-10" db="EMBL/GenBank/DDBJ databases">
        <authorList>
            <person name="de Groot N.N."/>
        </authorList>
    </citation>
    <scope>NUCLEOTIDE SEQUENCE [LARGE SCALE GENOMIC DNA]</scope>
    <source>
        <strain evidence="1 2">CGMCC 1.6493</strain>
    </source>
</reference>
<organism evidence="1 2">
    <name type="scientific">Halomonas saccharevitans</name>
    <dbReference type="NCBI Taxonomy" id="416872"/>
    <lineage>
        <taxon>Bacteria</taxon>
        <taxon>Pseudomonadati</taxon>
        <taxon>Pseudomonadota</taxon>
        <taxon>Gammaproteobacteria</taxon>
        <taxon>Oceanospirillales</taxon>
        <taxon>Halomonadaceae</taxon>
        <taxon>Halomonas</taxon>
    </lineage>
</organism>
<dbReference type="Pfam" id="PF13155">
    <property type="entry name" value="Toprim_2"/>
    <property type="match status" value="1"/>
</dbReference>
<dbReference type="RefSeq" id="WP_089851537.1">
    <property type="nucleotide sequence ID" value="NZ_FPAQ01000039.1"/>
</dbReference>
<accession>A0A1I7CAG9</accession>
<evidence type="ECO:0000313" key="2">
    <source>
        <dbReference type="Proteomes" id="UP000199594"/>
    </source>
</evidence>
<evidence type="ECO:0000313" key="1">
    <source>
        <dbReference type="EMBL" id="SFT96425.1"/>
    </source>
</evidence>
<dbReference type="Gene3D" id="3.40.1360.10">
    <property type="match status" value="1"/>
</dbReference>
<dbReference type="OrthoDB" id="5618772at2"/>
<dbReference type="SUPFAM" id="SSF56731">
    <property type="entry name" value="DNA primase core"/>
    <property type="match status" value="1"/>
</dbReference>
<gene>
    <name evidence="1" type="ORF">SAMN04487956_13930</name>
</gene>
<proteinExistence type="predicted"/>